<sequence>MIGACSHILAPLALLVGCLNCSSSHSPLAASAFSAISTSFLARSSSAILSSSISSSISDLSQVSSSCSQFTLTLSNTIWRSPDSTASLGSTLWPFVASRLDAAGLGDADAESDWFRRQVIFCFTHFGVCPRRFILLNSMGDKVWRSTLSLSVYHVSPMS</sequence>
<organism evidence="2 3">
    <name type="scientific">Pleurotus eryngii</name>
    <name type="common">Boletus of the steppes</name>
    <dbReference type="NCBI Taxonomy" id="5323"/>
    <lineage>
        <taxon>Eukaryota</taxon>
        <taxon>Fungi</taxon>
        <taxon>Dikarya</taxon>
        <taxon>Basidiomycota</taxon>
        <taxon>Agaricomycotina</taxon>
        <taxon>Agaricomycetes</taxon>
        <taxon>Agaricomycetidae</taxon>
        <taxon>Agaricales</taxon>
        <taxon>Pleurotineae</taxon>
        <taxon>Pleurotaceae</taxon>
        <taxon>Pleurotus</taxon>
    </lineage>
</organism>
<feature type="chain" id="PRO_5040163176" description="Secreted protein" evidence="1">
    <location>
        <begin position="25"/>
        <end position="159"/>
    </location>
</feature>
<gene>
    <name evidence="2" type="ORF">BDN71DRAFT_105129</name>
</gene>
<feature type="signal peptide" evidence="1">
    <location>
        <begin position="1"/>
        <end position="24"/>
    </location>
</feature>
<dbReference type="AlphaFoldDB" id="A0A9P5ZSL1"/>
<proteinExistence type="predicted"/>
<keyword evidence="3" id="KW-1185">Reference proteome</keyword>
<evidence type="ECO:0008006" key="4">
    <source>
        <dbReference type="Google" id="ProtNLM"/>
    </source>
</evidence>
<evidence type="ECO:0000256" key="1">
    <source>
        <dbReference type="SAM" id="SignalP"/>
    </source>
</evidence>
<evidence type="ECO:0000313" key="3">
    <source>
        <dbReference type="Proteomes" id="UP000807025"/>
    </source>
</evidence>
<comment type="caution">
    <text evidence="2">The sequence shown here is derived from an EMBL/GenBank/DDBJ whole genome shotgun (WGS) entry which is preliminary data.</text>
</comment>
<dbReference type="Proteomes" id="UP000807025">
    <property type="component" value="Unassembled WGS sequence"/>
</dbReference>
<reference evidence="2" key="1">
    <citation type="submission" date="2020-11" db="EMBL/GenBank/DDBJ databases">
        <authorList>
            <consortium name="DOE Joint Genome Institute"/>
            <person name="Ahrendt S."/>
            <person name="Riley R."/>
            <person name="Andreopoulos W."/>
            <person name="Labutti K."/>
            <person name="Pangilinan J."/>
            <person name="Ruiz-Duenas F.J."/>
            <person name="Barrasa J.M."/>
            <person name="Sanchez-Garcia M."/>
            <person name="Camarero S."/>
            <person name="Miyauchi S."/>
            <person name="Serrano A."/>
            <person name="Linde D."/>
            <person name="Babiker R."/>
            <person name="Drula E."/>
            <person name="Ayuso-Fernandez I."/>
            <person name="Pacheco R."/>
            <person name="Padilla G."/>
            <person name="Ferreira P."/>
            <person name="Barriuso J."/>
            <person name="Kellner H."/>
            <person name="Castanera R."/>
            <person name="Alfaro M."/>
            <person name="Ramirez L."/>
            <person name="Pisabarro A.G."/>
            <person name="Kuo A."/>
            <person name="Tritt A."/>
            <person name="Lipzen A."/>
            <person name="He G."/>
            <person name="Yan M."/>
            <person name="Ng V."/>
            <person name="Cullen D."/>
            <person name="Martin F."/>
            <person name="Rosso M.-N."/>
            <person name="Henrissat B."/>
            <person name="Hibbett D."/>
            <person name="Martinez A.T."/>
            <person name="Grigoriev I.V."/>
        </authorList>
    </citation>
    <scope>NUCLEOTIDE SEQUENCE</scope>
    <source>
        <strain evidence="2">ATCC 90797</strain>
    </source>
</reference>
<protein>
    <recommendedName>
        <fullName evidence="4">Secreted protein</fullName>
    </recommendedName>
</protein>
<accession>A0A9P5ZSL1</accession>
<dbReference type="EMBL" id="MU154627">
    <property type="protein sequence ID" value="KAF9491071.1"/>
    <property type="molecule type" value="Genomic_DNA"/>
</dbReference>
<name>A0A9P5ZSL1_PLEER</name>
<keyword evidence="1" id="KW-0732">Signal</keyword>
<evidence type="ECO:0000313" key="2">
    <source>
        <dbReference type="EMBL" id="KAF9491071.1"/>
    </source>
</evidence>